<evidence type="ECO:0000313" key="3">
    <source>
        <dbReference type="Proteomes" id="UP000677913"/>
    </source>
</evidence>
<evidence type="ECO:0000259" key="1">
    <source>
        <dbReference type="SMART" id="SM00824"/>
    </source>
</evidence>
<dbReference type="Gene3D" id="3.40.50.1820">
    <property type="entry name" value="alpha/beta hydrolase"/>
    <property type="match status" value="1"/>
</dbReference>
<organism evidence="2 3">
    <name type="scientific">Actinocrinis puniceicyclus</name>
    <dbReference type="NCBI Taxonomy" id="977794"/>
    <lineage>
        <taxon>Bacteria</taxon>
        <taxon>Bacillati</taxon>
        <taxon>Actinomycetota</taxon>
        <taxon>Actinomycetes</taxon>
        <taxon>Catenulisporales</taxon>
        <taxon>Actinospicaceae</taxon>
        <taxon>Actinocrinis</taxon>
    </lineage>
</organism>
<dbReference type="EMBL" id="JAGSXH010000162">
    <property type="protein sequence ID" value="MBS2966548.1"/>
    <property type="molecule type" value="Genomic_DNA"/>
</dbReference>
<accession>A0A8J8BEM5</accession>
<dbReference type="RefSeq" id="WP_211471730.1">
    <property type="nucleotide sequence ID" value="NZ_JAGSXH010000162.1"/>
</dbReference>
<dbReference type="AlphaFoldDB" id="A0A8J8BEM5"/>
<evidence type="ECO:0000313" key="2">
    <source>
        <dbReference type="EMBL" id="MBS2966548.1"/>
    </source>
</evidence>
<dbReference type="Pfam" id="PF00975">
    <property type="entry name" value="Thioesterase"/>
    <property type="match status" value="1"/>
</dbReference>
<name>A0A8J8BEM5_9ACTN</name>
<gene>
    <name evidence="2" type="ORF">KGA66_26145</name>
</gene>
<dbReference type="SUPFAM" id="SSF53474">
    <property type="entry name" value="alpha/beta-Hydrolases"/>
    <property type="match status" value="1"/>
</dbReference>
<sequence length="190" mass="20326">MRVLAPAGYARATPLPETLDSLVRAHAEIVSAIAPGEDYALVGYSSGGWLAQAVAERLEQTGTGPRALVLLDTYAPDDARIKQLQTELYRELAANPELIELVTDTSLAAMGWHLRLFDGWSPGRLAAPTLLVAAERFIDGDAAPEPAGPWPDPRTLIRVRGTHTTMITSFADESAAAVDAWLRGPTESAP</sequence>
<keyword evidence="3" id="KW-1185">Reference proteome</keyword>
<dbReference type="Proteomes" id="UP000677913">
    <property type="component" value="Unassembled WGS sequence"/>
</dbReference>
<comment type="caution">
    <text evidence="2">The sequence shown here is derived from an EMBL/GenBank/DDBJ whole genome shotgun (WGS) entry which is preliminary data.</text>
</comment>
<keyword evidence="2" id="KW-0378">Hydrolase</keyword>
<reference evidence="2" key="1">
    <citation type="submission" date="2021-04" db="EMBL/GenBank/DDBJ databases">
        <title>Genome based classification of Actinospica acidithermotolerans sp. nov., an actinobacterium isolated from an Indonesian hot spring.</title>
        <authorList>
            <person name="Kusuma A.B."/>
            <person name="Putra K.E."/>
            <person name="Nafisah S."/>
            <person name="Loh J."/>
            <person name="Nouioui I."/>
            <person name="Goodfellow M."/>
        </authorList>
    </citation>
    <scope>NUCLEOTIDE SEQUENCE</scope>
    <source>
        <strain evidence="2">DSM 45618</strain>
    </source>
</reference>
<dbReference type="SMART" id="SM00824">
    <property type="entry name" value="PKS_TE"/>
    <property type="match status" value="1"/>
</dbReference>
<dbReference type="GO" id="GO:0016787">
    <property type="term" value="F:hydrolase activity"/>
    <property type="evidence" value="ECO:0007669"/>
    <property type="project" value="UniProtKB-KW"/>
</dbReference>
<feature type="domain" description="Thioesterase TesA-like" evidence="1">
    <location>
        <begin position="1"/>
        <end position="182"/>
    </location>
</feature>
<dbReference type="InterPro" id="IPR029058">
    <property type="entry name" value="AB_hydrolase_fold"/>
</dbReference>
<protein>
    <submittedName>
        <fullName evidence="2">Alpha/beta fold hydrolase</fullName>
    </submittedName>
</protein>
<dbReference type="InterPro" id="IPR001031">
    <property type="entry name" value="Thioesterase"/>
</dbReference>
<proteinExistence type="predicted"/>
<dbReference type="InterPro" id="IPR020802">
    <property type="entry name" value="TesA-like"/>
</dbReference>